<dbReference type="PATRIC" id="fig|903983.4.peg.1012"/>
<dbReference type="PRINTS" id="PR00173">
    <property type="entry name" value="EDTRNSPORT"/>
</dbReference>
<dbReference type="GO" id="GO:0015293">
    <property type="term" value="F:symporter activity"/>
    <property type="evidence" value="ECO:0007669"/>
    <property type="project" value="UniProtKB-KW"/>
</dbReference>
<feature type="transmembrane region" description="Helical" evidence="7">
    <location>
        <begin position="41"/>
        <end position="62"/>
    </location>
</feature>
<feature type="transmembrane region" description="Helical" evidence="7">
    <location>
        <begin position="356"/>
        <end position="378"/>
    </location>
</feature>
<dbReference type="AlphaFoldDB" id="A0A1E5GRL4"/>
<feature type="transmembrane region" description="Helical" evidence="7">
    <location>
        <begin position="74"/>
        <end position="103"/>
    </location>
</feature>
<dbReference type="PANTHER" id="PTHR42865">
    <property type="entry name" value="PROTON/GLUTAMATE-ASPARTATE SYMPORTER"/>
    <property type="match status" value="1"/>
</dbReference>
<dbReference type="Pfam" id="PF00375">
    <property type="entry name" value="SDF"/>
    <property type="match status" value="1"/>
</dbReference>
<feature type="transmembrane region" description="Helical" evidence="7">
    <location>
        <begin position="221"/>
        <end position="242"/>
    </location>
</feature>
<dbReference type="GO" id="GO:0006835">
    <property type="term" value="P:dicarboxylic acid transport"/>
    <property type="evidence" value="ECO:0007669"/>
    <property type="project" value="TreeGrafter"/>
</dbReference>
<protein>
    <submittedName>
        <fullName evidence="8">Na+:H+ dicarboxylate symporter</fullName>
    </submittedName>
</protein>
<evidence type="ECO:0000256" key="6">
    <source>
        <dbReference type="ARBA" id="ARBA00023136"/>
    </source>
</evidence>
<evidence type="ECO:0000256" key="5">
    <source>
        <dbReference type="ARBA" id="ARBA00022989"/>
    </source>
</evidence>
<dbReference type="GO" id="GO:0005886">
    <property type="term" value="C:plasma membrane"/>
    <property type="evidence" value="ECO:0007669"/>
    <property type="project" value="UniProtKB-SubCell"/>
</dbReference>
<evidence type="ECO:0000256" key="7">
    <source>
        <dbReference type="SAM" id="Phobius"/>
    </source>
</evidence>
<dbReference type="InterPro" id="IPR036458">
    <property type="entry name" value="Na:dicarbo_symporter_sf"/>
</dbReference>
<evidence type="ECO:0000313" key="8">
    <source>
        <dbReference type="EMBL" id="OEG15322.1"/>
    </source>
</evidence>
<dbReference type="STRING" id="903983.BCR23_10840"/>
<name>A0A1E5GRL4_9ENTE</name>
<keyword evidence="9" id="KW-1185">Reference proteome</keyword>
<feature type="transmembrane region" description="Helical" evidence="7">
    <location>
        <begin position="12"/>
        <end position="35"/>
    </location>
</feature>
<dbReference type="EMBL" id="MIKB01000016">
    <property type="protein sequence ID" value="OEG15322.1"/>
    <property type="molecule type" value="Genomic_DNA"/>
</dbReference>
<feature type="transmembrane region" description="Helical" evidence="7">
    <location>
        <begin position="147"/>
        <end position="166"/>
    </location>
</feature>
<proteinExistence type="predicted"/>
<feature type="transmembrane region" description="Helical" evidence="7">
    <location>
        <begin position="328"/>
        <end position="350"/>
    </location>
</feature>
<dbReference type="PANTHER" id="PTHR42865:SF7">
    <property type="entry name" value="PROTON_GLUTAMATE-ASPARTATE SYMPORTER"/>
    <property type="match status" value="1"/>
</dbReference>
<feature type="transmembrane region" description="Helical" evidence="7">
    <location>
        <begin position="186"/>
        <end position="209"/>
    </location>
</feature>
<dbReference type="InterPro" id="IPR001991">
    <property type="entry name" value="Na-dicarboxylate_symporter"/>
</dbReference>
<comment type="caution">
    <text evidence="8">The sequence shown here is derived from an EMBL/GenBank/DDBJ whole genome shotgun (WGS) entry which is preliminary data.</text>
</comment>
<keyword evidence="2" id="KW-0813">Transport</keyword>
<dbReference type="Gene3D" id="1.10.3860.10">
    <property type="entry name" value="Sodium:dicarboxylate symporter"/>
    <property type="match status" value="1"/>
</dbReference>
<keyword evidence="3" id="KW-1003">Cell membrane</keyword>
<evidence type="ECO:0000256" key="4">
    <source>
        <dbReference type="ARBA" id="ARBA00022692"/>
    </source>
</evidence>
<dbReference type="OrthoDB" id="9768885at2"/>
<sequence>MMKFIKNYQSSLKLLAGIAIGAIIGIFFSDFALLLEPLGRLFLNVVFVLIVPLVFCNMTLAVANNQGLDRIKKILRFTLVSFLLTTLTAVVLMYLATLIYNPFETIDTGQFTELMDQTLNADSQSLAMVIVDTLTVSNFLDLFDKSHLLSLILFSLFFGLTISSVGEKAVPLTRVITSVNHVIMKMITLVMRFAPVGLGSYFAYTLGNLGSKILGGYFKSLILFVIVCVIYYVFILSIYAYIGGGTSGLKCYWKNIFNPSLQALGTSSSAACIPVNLTALERIGVPEDIRETVISLGANIHKDGSAMSGVLQVVLLFTLFNRELDTPLAALCIIGGGFLVGVVMGSIPSGGFTAEVLLVSLFGFPVEVIPVLAVITTITDMTATVINSTSNITCGMMVRRAVEKTYYKQTQLPVK</sequence>
<gene>
    <name evidence="8" type="ORF">BCR23_10840</name>
</gene>
<evidence type="ECO:0000256" key="3">
    <source>
        <dbReference type="ARBA" id="ARBA00022475"/>
    </source>
</evidence>
<keyword evidence="5 7" id="KW-1133">Transmembrane helix</keyword>
<reference evidence="9" key="1">
    <citation type="submission" date="2016-09" db="EMBL/GenBank/DDBJ databases">
        <authorList>
            <person name="Gulvik C.A."/>
        </authorList>
    </citation>
    <scope>NUCLEOTIDE SEQUENCE [LARGE SCALE GENOMIC DNA]</scope>
    <source>
        <strain evidence="9">LMG 26306</strain>
    </source>
</reference>
<evidence type="ECO:0000256" key="1">
    <source>
        <dbReference type="ARBA" id="ARBA00004651"/>
    </source>
</evidence>
<dbReference type="Proteomes" id="UP000094764">
    <property type="component" value="Unassembled WGS sequence"/>
</dbReference>
<dbReference type="SUPFAM" id="SSF118215">
    <property type="entry name" value="Proton glutamate symport protein"/>
    <property type="match status" value="1"/>
</dbReference>
<keyword evidence="4 7" id="KW-0812">Transmembrane</keyword>
<evidence type="ECO:0000256" key="2">
    <source>
        <dbReference type="ARBA" id="ARBA00022448"/>
    </source>
</evidence>
<comment type="subcellular location">
    <subcellularLocation>
        <location evidence="1">Cell membrane</location>
        <topology evidence="1">Multi-pass membrane protein</topology>
    </subcellularLocation>
</comment>
<keyword evidence="6 7" id="KW-0472">Membrane</keyword>
<evidence type="ECO:0000313" key="9">
    <source>
        <dbReference type="Proteomes" id="UP000094764"/>
    </source>
</evidence>
<accession>A0A1E5GRL4</accession>
<organism evidence="8 9">
    <name type="scientific">Enterococcus quebecensis</name>
    <dbReference type="NCBI Taxonomy" id="903983"/>
    <lineage>
        <taxon>Bacteria</taxon>
        <taxon>Bacillati</taxon>
        <taxon>Bacillota</taxon>
        <taxon>Bacilli</taxon>
        <taxon>Lactobacillales</taxon>
        <taxon>Enterococcaceae</taxon>
        <taxon>Enterococcus</taxon>
    </lineage>
</organism>